<evidence type="ECO:0000256" key="5">
    <source>
        <dbReference type="ARBA" id="ARBA00023306"/>
    </source>
</evidence>
<comment type="caution">
    <text evidence="8">The sequence shown here is derived from an EMBL/GenBank/DDBJ whole genome shotgun (WGS) entry which is preliminary data.</text>
</comment>
<dbReference type="GO" id="GO:0005813">
    <property type="term" value="C:centrosome"/>
    <property type="evidence" value="ECO:0007669"/>
    <property type="project" value="UniProtKB-SubCell"/>
</dbReference>
<evidence type="ECO:0000256" key="6">
    <source>
        <dbReference type="SAM" id="Coils"/>
    </source>
</evidence>
<dbReference type="Proteomes" id="UP000682733">
    <property type="component" value="Unassembled WGS sequence"/>
</dbReference>
<accession>A0A8S2VRH7</accession>
<evidence type="ECO:0000256" key="3">
    <source>
        <dbReference type="ARBA" id="ARBA00023054"/>
    </source>
</evidence>
<dbReference type="GO" id="GO:0007099">
    <property type="term" value="P:centriole replication"/>
    <property type="evidence" value="ECO:0007669"/>
    <property type="project" value="TreeGrafter"/>
</dbReference>
<dbReference type="Gene3D" id="2.170.210.20">
    <property type="entry name" value="Spindle assembly abnormal protein 6, N-terminal domain"/>
    <property type="match status" value="1"/>
</dbReference>
<evidence type="ECO:0000313" key="8">
    <source>
        <dbReference type="EMBL" id="CAF4412662.1"/>
    </source>
</evidence>
<keyword evidence="5" id="KW-0131">Cell cycle</keyword>
<keyword evidence="2" id="KW-0963">Cytoplasm</keyword>
<dbReference type="PANTHER" id="PTHR44281">
    <property type="entry name" value="SPINDLE ASSEMBLY ABNORMAL PROTEIN 6 HOMOLOG"/>
    <property type="match status" value="1"/>
</dbReference>
<gene>
    <name evidence="8" type="ORF">TMI583_LOCUS44055</name>
</gene>
<dbReference type="EMBL" id="CAJOBA010074970">
    <property type="protein sequence ID" value="CAF4412662.1"/>
    <property type="molecule type" value="Genomic_DNA"/>
</dbReference>
<reference evidence="8" key="1">
    <citation type="submission" date="2021-02" db="EMBL/GenBank/DDBJ databases">
        <authorList>
            <person name="Nowell W R."/>
        </authorList>
    </citation>
    <scope>NUCLEOTIDE SEQUENCE</scope>
</reference>
<evidence type="ECO:0000259" key="7">
    <source>
        <dbReference type="Pfam" id="PF16531"/>
    </source>
</evidence>
<evidence type="ECO:0000313" key="9">
    <source>
        <dbReference type="Proteomes" id="UP000682733"/>
    </source>
</evidence>
<comment type="subcellular location">
    <subcellularLocation>
        <location evidence="1">Cytoplasm</location>
        <location evidence="1">Cytoskeleton</location>
        <location evidence="1">Microtubule organizing center</location>
        <location evidence="1">Centrosome</location>
    </subcellularLocation>
</comment>
<sequence length="232" mass="27846">ELIIKLTDESDLFFLYKLHLNEEDFQNLKIEQGLLVDFSAFPQHVIDYLEMCVRDQQNETTAKFQLHLVTKDSFSDENNDQTHLKVVEISSFKHLTHLSLLMTRANDKEIKTYLARRLQLRNEDYDRMSNEYNYVKRELETKQQLLNEKSIEFEKLKLEWNSNNNQVIGKHMQELAEEKQKSLQEKTSLQQKLENERRDVEQIHLKNIKQLQENLNELQDSTKELTSLKYRN</sequence>
<dbReference type="PANTHER" id="PTHR44281:SF2">
    <property type="entry name" value="SPINDLE ASSEMBLY ABNORMAL PROTEIN 6 HOMOLOG"/>
    <property type="match status" value="1"/>
</dbReference>
<dbReference type="Pfam" id="PF16531">
    <property type="entry name" value="SAS-6_N"/>
    <property type="match status" value="1"/>
</dbReference>
<proteinExistence type="predicted"/>
<dbReference type="GO" id="GO:0005814">
    <property type="term" value="C:centriole"/>
    <property type="evidence" value="ECO:0007669"/>
    <property type="project" value="TreeGrafter"/>
</dbReference>
<evidence type="ECO:0000256" key="2">
    <source>
        <dbReference type="ARBA" id="ARBA00022490"/>
    </source>
</evidence>
<keyword evidence="4" id="KW-0206">Cytoskeleton</keyword>
<evidence type="ECO:0000256" key="1">
    <source>
        <dbReference type="ARBA" id="ARBA00004300"/>
    </source>
</evidence>
<dbReference type="CDD" id="cd10142">
    <property type="entry name" value="HD_SAS6_N"/>
    <property type="match status" value="1"/>
</dbReference>
<dbReference type="AlphaFoldDB" id="A0A8S2VRH7"/>
<name>A0A8S2VRH7_9BILA</name>
<feature type="non-terminal residue" evidence="8">
    <location>
        <position position="232"/>
    </location>
</feature>
<evidence type="ECO:0000256" key="4">
    <source>
        <dbReference type="ARBA" id="ARBA00023212"/>
    </source>
</evidence>
<dbReference type="InterPro" id="IPR038558">
    <property type="entry name" value="SAS-6_N_sf"/>
</dbReference>
<feature type="coiled-coil region" evidence="6">
    <location>
        <begin position="139"/>
        <end position="228"/>
    </location>
</feature>
<dbReference type="InterPro" id="IPR032396">
    <property type="entry name" value="SAS-6_N"/>
</dbReference>
<protein>
    <recommendedName>
        <fullName evidence="7">Spindle assembly abnormal protein 6 N-terminal domain-containing protein</fullName>
    </recommendedName>
</protein>
<organism evidence="8 9">
    <name type="scientific">Didymodactylos carnosus</name>
    <dbReference type="NCBI Taxonomy" id="1234261"/>
    <lineage>
        <taxon>Eukaryota</taxon>
        <taxon>Metazoa</taxon>
        <taxon>Spiralia</taxon>
        <taxon>Gnathifera</taxon>
        <taxon>Rotifera</taxon>
        <taxon>Eurotatoria</taxon>
        <taxon>Bdelloidea</taxon>
        <taxon>Philodinida</taxon>
        <taxon>Philodinidae</taxon>
        <taxon>Didymodactylos</taxon>
    </lineage>
</organism>
<feature type="non-terminal residue" evidence="8">
    <location>
        <position position="1"/>
    </location>
</feature>
<feature type="domain" description="Spindle assembly abnormal protein 6 N-terminal" evidence="7">
    <location>
        <begin position="2"/>
        <end position="101"/>
    </location>
</feature>
<keyword evidence="3 6" id="KW-0175">Coiled coil</keyword>